<dbReference type="Gene3D" id="2.30.40.10">
    <property type="entry name" value="Urease, subunit C, domain 1"/>
    <property type="match status" value="1"/>
</dbReference>
<keyword evidence="3" id="KW-1185">Reference proteome</keyword>
<accession>A0AA37GKH2</accession>
<evidence type="ECO:0000313" key="2">
    <source>
        <dbReference type="EMBL" id="GJC82696.1"/>
    </source>
</evidence>
<sequence>MKTVFTNARILADQIGRSYPTGTCLVVEDTQISYIGDETDDIITSLSEKDETQQVNLKGQVVIPSFIDAHVHLLQFGISLAKIDLRPCESLTEIQDVIRRTAEERPDEARLLFQGWRHAVTGSDVSASTLDHIHTRPIFIDSDDLHSAWCNTAALEEMDIQNRADPEGGKIHRDKDGFPTGLLEEAAVISIVWPFLGNAMSRKEKLSCLRSAVQEYNKAGYTAIVDMAMDETYWDLLLELQSAEELTLRVAAHFLVMPEKSDEENRAQVERVAQLHKRYNITTSPDLRVAGIKIVCDGVIDGCTAAISHPYLSTGEMVKPTWTPAALQVVLEAADAAHMQCALHAIGDEAVNMAINGLEALGTTGRRHRIEHLELTRPEDAKRLGKLGITASIQPVHLDPGYNQLWPPMIGHESCARAFAYREFHDHGARLAIGSDAPTAPHSPWNNIFNATTRRSFRKPQSEETFNEHFKLELNDVFSATSYGGAYSCFAENIIGGLQVGKKADFVVLEGDSEWSTDLTSLLANHVSELWLGGRLVSSNRQLFATPVTGLA</sequence>
<proteinExistence type="predicted"/>
<dbReference type="Gene3D" id="3.20.20.140">
    <property type="entry name" value="Metal-dependent hydrolases"/>
    <property type="match status" value="1"/>
</dbReference>
<dbReference type="InterPro" id="IPR013108">
    <property type="entry name" value="Amidohydro_3"/>
</dbReference>
<dbReference type="GO" id="GO:0016810">
    <property type="term" value="F:hydrolase activity, acting on carbon-nitrogen (but not peptide) bonds"/>
    <property type="evidence" value="ECO:0007669"/>
    <property type="project" value="InterPro"/>
</dbReference>
<dbReference type="EMBL" id="BPPX01000010">
    <property type="protein sequence ID" value="GJC82696.1"/>
    <property type="molecule type" value="Genomic_DNA"/>
</dbReference>
<dbReference type="InterPro" id="IPR011059">
    <property type="entry name" value="Metal-dep_hydrolase_composite"/>
</dbReference>
<dbReference type="CDD" id="cd01300">
    <property type="entry name" value="YtcJ_like"/>
    <property type="match status" value="1"/>
</dbReference>
<evidence type="ECO:0000259" key="1">
    <source>
        <dbReference type="Pfam" id="PF07969"/>
    </source>
</evidence>
<dbReference type="AlphaFoldDB" id="A0AA37GKH2"/>
<gene>
    <name evidence="2" type="ORF">ColLi_05534</name>
</gene>
<evidence type="ECO:0000313" key="3">
    <source>
        <dbReference type="Proteomes" id="UP001055172"/>
    </source>
</evidence>
<dbReference type="Proteomes" id="UP001055172">
    <property type="component" value="Unassembled WGS sequence"/>
</dbReference>
<protein>
    <submittedName>
        <fullName evidence="2">Amidohydrolase YtcJ</fullName>
    </submittedName>
</protein>
<dbReference type="PANTHER" id="PTHR22642:SF20">
    <property type="entry name" value="AMIDOHYDROLASE 3 DOMAIN-CONTAINING PROTEIN"/>
    <property type="match status" value="1"/>
</dbReference>
<name>A0AA37GKH2_9PEZI</name>
<dbReference type="Pfam" id="PF07969">
    <property type="entry name" value="Amidohydro_3"/>
    <property type="match status" value="1"/>
</dbReference>
<dbReference type="InterPro" id="IPR032466">
    <property type="entry name" value="Metal_Hydrolase"/>
</dbReference>
<feature type="domain" description="Amidohydrolase 3" evidence="1">
    <location>
        <begin position="55"/>
        <end position="537"/>
    </location>
</feature>
<dbReference type="PANTHER" id="PTHR22642">
    <property type="entry name" value="IMIDAZOLONEPROPIONASE"/>
    <property type="match status" value="1"/>
</dbReference>
<dbReference type="SUPFAM" id="SSF51338">
    <property type="entry name" value="Composite domain of metallo-dependent hydrolases"/>
    <property type="match status" value="1"/>
</dbReference>
<dbReference type="SUPFAM" id="SSF51556">
    <property type="entry name" value="Metallo-dependent hydrolases"/>
    <property type="match status" value="1"/>
</dbReference>
<reference evidence="2 3" key="1">
    <citation type="submission" date="2021-07" db="EMBL/GenBank/DDBJ databases">
        <title>Genome data of Colletotrichum spaethianum.</title>
        <authorList>
            <person name="Utami Y.D."/>
            <person name="Hiruma K."/>
        </authorList>
    </citation>
    <scope>NUCLEOTIDE SEQUENCE [LARGE SCALE GENOMIC DNA]</scope>
    <source>
        <strain evidence="2 3">MAFF 242679</strain>
    </source>
</reference>
<comment type="caution">
    <text evidence="2">The sequence shown here is derived from an EMBL/GenBank/DDBJ whole genome shotgun (WGS) entry which is preliminary data.</text>
</comment>
<dbReference type="InterPro" id="IPR033932">
    <property type="entry name" value="YtcJ-like"/>
</dbReference>
<organism evidence="2 3">
    <name type="scientific">Colletotrichum liriopes</name>
    <dbReference type="NCBI Taxonomy" id="708192"/>
    <lineage>
        <taxon>Eukaryota</taxon>
        <taxon>Fungi</taxon>
        <taxon>Dikarya</taxon>
        <taxon>Ascomycota</taxon>
        <taxon>Pezizomycotina</taxon>
        <taxon>Sordariomycetes</taxon>
        <taxon>Hypocreomycetidae</taxon>
        <taxon>Glomerellales</taxon>
        <taxon>Glomerellaceae</taxon>
        <taxon>Colletotrichum</taxon>
        <taxon>Colletotrichum spaethianum species complex</taxon>
    </lineage>
</organism>
<dbReference type="Gene3D" id="3.10.310.70">
    <property type="match status" value="1"/>
</dbReference>